<organism evidence="2 3">
    <name type="scientific">Aphanothece hegewaldii CCALA 016</name>
    <dbReference type="NCBI Taxonomy" id="2107694"/>
    <lineage>
        <taxon>Bacteria</taxon>
        <taxon>Bacillati</taxon>
        <taxon>Cyanobacteriota</taxon>
        <taxon>Cyanophyceae</taxon>
        <taxon>Oscillatoriophycideae</taxon>
        <taxon>Chroococcales</taxon>
        <taxon>Aphanothecaceae</taxon>
        <taxon>Aphanothece</taxon>
    </lineage>
</organism>
<dbReference type="OrthoDB" id="581516at2"/>
<evidence type="ECO:0000259" key="1">
    <source>
        <dbReference type="Pfam" id="PF09557"/>
    </source>
</evidence>
<gene>
    <name evidence="2" type="ORF">C7H19_00885</name>
</gene>
<protein>
    <recommendedName>
        <fullName evidence="1">DUF2382 domain-containing protein</fullName>
    </recommendedName>
</protein>
<feature type="domain" description="DUF2382" evidence="1">
    <location>
        <begin position="118"/>
        <end position="229"/>
    </location>
</feature>
<dbReference type="InterPro" id="IPR052967">
    <property type="entry name" value="Stress_Response_Assoc"/>
</dbReference>
<evidence type="ECO:0000313" key="2">
    <source>
        <dbReference type="EMBL" id="PSF39374.1"/>
    </source>
</evidence>
<proteinExistence type="predicted"/>
<dbReference type="RefSeq" id="WP_106454996.1">
    <property type="nucleotide sequence ID" value="NZ_PXOH01000001.1"/>
</dbReference>
<accession>A0A2T1M3F6</accession>
<keyword evidence="3" id="KW-1185">Reference proteome</keyword>
<dbReference type="AlphaFoldDB" id="A0A2T1M3F6"/>
<comment type="caution">
    <text evidence="2">The sequence shown here is derived from an EMBL/GenBank/DDBJ whole genome shotgun (WGS) entry which is preliminary data.</text>
</comment>
<dbReference type="Proteomes" id="UP000239001">
    <property type="component" value="Unassembled WGS sequence"/>
</dbReference>
<evidence type="ECO:0000313" key="3">
    <source>
        <dbReference type="Proteomes" id="UP000239001"/>
    </source>
</evidence>
<name>A0A2T1M3F6_9CHRO</name>
<dbReference type="EMBL" id="PXOH01000001">
    <property type="protein sequence ID" value="PSF39374.1"/>
    <property type="molecule type" value="Genomic_DNA"/>
</dbReference>
<dbReference type="Pfam" id="PF09557">
    <property type="entry name" value="DUF2382"/>
    <property type="match status" value="1"/>
</dbReference>
<dbReference type="PANTHER" id="PTHR38463:SF1">
    <property type="entry name" value="STRESS RESPONSE PROTEIN YSNF"/>
    <property type="match status" value="1"/>
</dbReference>
<sequence length="319" mass="37081">MQTILGLFDNHESVKAVYDDLLQEGLNPRDIEVLRRNNTDELNHLKSSMDDPDVDFYLESVNQGGTLVSVDTPDDKARRVAEILTRHGMIDVDRHAQTLRSQGSNVQLRNYNDNDQVLQVVEESLAVGKREVERGRVRVYNRITERAVEEQIGLRDETINVERRTVNRPLSGAELDAAFQERSFEMTEVDEEAVVAKTARVVEEVVISKEVANKVETIRDTVRRSDVQVEEDYQTARQYSDYDTDFRSYYDRDLANTGMTYEQYSPAFRYGHQLADHYPGRSWTDIESDAHQMWEDRNPNTWDKFRAIIRHSFERVNAK</sequence>
<dbReference type="PANTHER" id="PTHR38463">
    <property type="entry name" value="STRESS RESPONSE PROTEIN YSNF"/>
    <property type="match status" value="1"/>
</dbReference>
<dbReference type="InterPro" id="IPR019060">
    <property type="entry name" value="DUF2382"/>
</dbReference>
<reference evidence="2 3" key="2">
    <citation type="submission" date="2018-03" db="EMBL/GenBank/DDBJ databases">
        <authorList>
            <person name="Keele B.F."/>
        </authorList>
    </citation>
    <scope>NUCLEOTIDE SEQUENCE [LARGE SCALE GENOMIC DNA]</scope>
    <source>
        <strain evidence="2 3">CCALA 016</strain>
    </source>
</reference>
<reference evidence="2 3" key="1">
    <citation type="submission" date="2018-03" db="EMBL/GenBank/DDBJ databases">
        <title>The ancient ancestry and fast evolution of plastids.</title>
        <authorList>
            <person name="Moore K.R."/>
            <person name="Magnabosco C."/>
            <person name="Momper L."/>
            <person name="Gold D.A."/>
            <person name="Bosak T."/>
            <person name="Fournier G.P."/>
        </authorList>
    </citation>
    <scope>NUCLEOTIDE SEQUENCE [LARGE SCALE GENOMIC DNA]</scope>
    <source>
        <strain evidence="2 3">CCALA 016</strain>
    </source>
</reference>